<dbReference type="InterPro" id="IPR011004">
    <property type="entry name" value="Trimer_LpxA-like_sf"/>
</dbReference>
<accession>A0A3M8P7C3</accession>
<evidence type="ECO:0000256" key="1">
    <source>
        <dbReference type="ARBA" id="ARBA00010443"/>
    </source>
</evidence>
<gene>
    <name evidence="5" type="ORF">EEX84_10325</name>
</gene>
<evidence type="ECO:0000256" key="2">
    <source>
        <dbReference type="ARBA" id="ARBA00023056"/>
    </source>
</evidence>
<feature type="domain" description="Nucleotidyl transferase" evidence="3">
    <location>
        <begin position="16"/>
        <end position="146"/>
    </location>
</feature>
<keyword evidence="6" id="KW-1185">Reference proteome</keyword>
<dbReference type="Gene3D" id="2.160.10.10">
    <property type="entry name" value="Hexapeptide repeat proteins"/>
    <property type="match status" value="1"/>
</dbReference>
<evidence type="ECO:0000313" key="6">
    <source>
        <dbReference type="Proteomes" id="UP000275473"/>
    </source>
</evidence>
<dbReference type="InterPro" id="IPR005835">
    <property type="entry name" value="NTP_transferase_dom"/>
</dbReference>
<dbReference type="InterPro" id="IPR029044">
    <property type="entry name" value="Nucleotide-diphossugar_trans"/>
</dbReference>
<dbReference type="CDD" id="cd02508">
    <property type="entry name" value="ADP_Glucose_PP"/>
    <property type="match status" value="1"/>
</dbReference>
<dbReference type="EMBL" id="RIAX01000007">
    <property type="protein sequence ID" value="RNF39094.1"/>
    <property type="molecule type" value="Genomic_DNA"/>
</dbReference>
<keyword evidence="5" id="KW-0548">Nucleotidyltransferase</keyword>
<dbReference type="AlphaFoldDB" id="A0A3M8P7C3"/>
<sequence>MRLVAVVDASVNIPGLEDLTMYRSVASVPFAGRYRLIDFVLSNVVNSNINSVGIFPSYPFVSLLDHIGMGKSWDLDRRKEGLFFLPVGLRKGNHLGVGDFEALEEHMDFFRKSRQQYVVITNCFTVCQLDYNEMLDDHLASGADVTEAVSNGTSLRTYILEKSLLVHMIKTFRQQRVISVEDVVNLKKNYYTYNQYEYTGYHAIINSKESYFAESMKLLEEPHWRSLFLPDRPVYTKVKDEPPTRYMEGSSVKSALVANGGQLEGIVRNSIISRAVIIQQNARVENCIIMQKCVVEEDCDLSYVIADKDVRIEAGTVLHGTKEKPIVLRKGEHVMKEDAI</sequence>
<feature type="domain" description="Glucose-1-phosphate adenylyltransferase/Bifunctional protein GlmU-like C-terminal hexapeptide" evidence="4">
    <location>
        <begin position="250"/>
        <end position="318"/>
    </location>
</feature>
<dbReference type="PANTHER" id="PTHR43523">
    <property type="entry name" value="GLUCOSE-1-PHOSPHATE ADENYLYLTRANSFERASE-RELATED"/>
    <property type="match status" value="1"/>
</dbReference>
<dbReference type="InterPro" id="IPR056818">
    <property type="entry name" value="GlmU/GlgC-like_hexapep"/>
</dbReference>
<dbReference type="SUPFAM" id="SSF53448">
    <property type="entry name" value="Nucleotide-diphospho-sugar transferases"/>
    <property type="match status" value="1"/>
</dbReference>
<organism evidence="5 6">
    <name type="scientific">Planococcus salinus</name>
    <dbReference type="NCBI Taxonomy" id="1848460"/>
    <lineage>
        <taxon>Bacteria</taxon>
        <taxon>Bacillati</taxon>
        <taxon>Bacillota</taxon>
        <taxon>Bacilli</taxon>
        <taxon>Bacillales</taxon>
        <taxon>Caryophanaceae</taxon>
        <taxon>Planococcus</taxon>
    </lineage>
</organism>
<dbReference type="SUPFAM" id="SSF51161">
    <property type="entry name" value="Trimeric LpxA-like enzymes"/>
    <property type="match status" value="1"/>
</dbReference>
<evidence type="ECO:0000259" key="3">
    <source>
        <dbReference type="Pfam" id="PF00483"/>
    </source>
</evidence>
<keyword evidence="2" id="KW-0320">Glycogen biosynthesis</keyword>
<comment type="caution">
    <text evidence="5">The sequence shown here is derived from an EMBL/GenBank/DDBJ whole genome shotgun (WGS) entry which is preliminary data.</text>
</comment>
<name>A0A3M8P7C3_9BACL</name>
<dbReference type="CDD" id="cd04651">
    <property type="entry name" value="LbH_G1P_AT_C"/>
    <property type="match status" value="1"/>
</dbReference>
<dbReference type="RefSeq" id="WP_123165562.1">
    <property type="nucleotide sequence ID" value="NZ_RIAX01000007.1"/>
</dbReference>
<protein>
    <submittedName>
        <fullName evidence="5">Glucose-1-phosphate adenylyltransferase</fullName>
    </submittedName>
</protein>
<dbReference type="Gene3D" id="3.90.550.10">
    <property type="entry name" value="Spore Coat Polysaccharide Biosynthesis Protein SpsA, Chain A"/>
    <property type="match status" value="1"/>
</dbReference>
<evidence type="ECO:0000313" key="5">
    <source>
        <dbReference type="EMBL" id="RNF39094.1"/>
    </source>
</evidence>
<comment type="similarity">
    <text evidence="1">Belongs to the bacterial/plant glucose-1-phosphate adenylyltransferase family.</text>
</comment>
<evidence type="ECO:0000259" key="4">
    <source>
        <dbReference type="Pfam" id="PF24894"/>
    </source>
</evidence>
<dbReference type="Pfam" id="PF24894">
    <property type="entry name" value="Hexapep_GlmU"/>
    <property type="match status" value="1"/>
</dbReference>
<keyword evidence="5" id="KW-0808">Transferase</keyword>
<dbReference type="OrthoDB" id="9801810at2"/>
<dbReference type="InterPro" id="IPR011831">
    <property type="entry name" value="ADP-Glc_PPase"/>
</dbReference>
<proteinExistence type="inferred from homology"/>
<dbReference type="Pfam" id="PF00483">
    <property type="entry name" value="NTP_transferase"/>
    <property type="match status" value="1"/>
</dbReference>
<dbReference type="GO" id="GO:0008878">
    <property type="term" value="F:glucose-1-phosphate adenylyltransferase activity"/>
    <property type="evidence" value="ECO:0007669"/>
    <property type="project" value="InterPro"/>
</dbReference>
<dbReference type="Proteomes" id="UP000275473">
    <property type="component" value="Unassembled WGS sequence"/>
</dbReference>
<reference evidence="5 6" key="1">
    <citation type="journal article" date="2018" name="Int. J. Syst. Evol. Microbiol.">
        <title>Planococcus salinus sp. nov., a moderately halophilic bacterium isolated from a saline-alkali soil.</title>
        <authorList>
            <person name="Gan L."/>
        </authorList>
    </citation>
    <scope>NUCLEOTIDE SEQUENCE [LARGE SCALE GENOMIC DNA]</scope>
    <source>
        <strain evidence="5 6">LCB217</strain>
    </source>
</reference>
<dbReference type="PANTHER" id="PTHR43523:SF6">
    <property type="entry name" value="GLYCOGEN BIOSYNTHESIS PROTEIN GLGD"/>
    <property type="match status" value="1"/>
</dbReference>
<dbReference type="GO" id="GO:0005978">
    <property type="term" value="P:glycogen biosynthetic process"/>
    <property type="evidence" value="ECO:0007669"/>
    <property type="project" value="UniProtKB-KW"/>
</dbReference>